<feature type="binding site" evidence="8">
    <location>
        <position position="100"/>
    </location>
    <ligand>
        <name>Zn(2+)</name>
        <dbReference type="ChEBI" id="CHEBI:29105"/>
        <note>catalytic</note>
    </ligand>
</feature>
<evidence type="ECO:0000313" key="10">
    <source>
        <dbReference type="EMBL" id="OBX73071.1"/>
    </source>
</evidence>
<dbReference type="CDD" id="cd01285">
    <property type="entry name" value="nucleoside_deaminase"/>
    <property type="match status" value="1"/>
</dbReference>
<feature type="domain" description="CMP/dCMP-type deaminase" evidence="9">
    <location>
        <begin position="15"/>
        <end position="126"/>
    </location>
</feature>
<keyword evidence="3 8" id="KW-0819">tRNA processing</keyword>
<protein>
    <recommendedName>
        <fullName evidence="8">tRNA-specific adenosine deaminase</fullName>
        <ecNumber evidence="8">3.5.4.33</ecNumber>
    </recommendedName>
</protein>
<comment type="catalytic activity">
    <reaction evidence="7 8">
        <text>adenosine(34) in tRNA + H2O + H(+) = inosine(34) in tRNA + NH4(+)</text>
        <dbReference type="Rhea" id="RHEA:43168"/>
        <dbReference type="Rhea" id="RHEA-COMP:10373"/>
        <dbReference type="Rhea" id="RHEA-COMP:10374"/>
        <dbReference type="ChEBI" id="CHEBI:15377"/>
        <dbReference type="ChEBI" id="CHEBI:15378"/>
        <dbReference type="ChEBI" id="CHEBI:28938"/>
        <dbReference type="ChEBI" id="CHEBI:74411"/>
        <dbReference type="ChEBI" id="CHEBI:82852"/>
        <dbReference type="EC" id="3.5.4.33"/>
    </reaction>
</comment>
<comment type="similarity">
    <text evidence="1">Belongs to the cytidine and deoxycytidylate deaminase family. ADAT2 subfamily.</text>
</comment>
<keyword evidence="5 8" id="KW-0378">Hydrolase</keyword>
<evidence type="ECO:0000256" key="2">
    <source>
        <dbReference type="ARBA" id="ARBA00011738"/>
    </source>
</evidence>
<dbReference type="RefSeq" id="WP_067238786.1">
    <property type="nucleotide sequence ID" value="NZ_LZMZ01000053.1"/>
</dbReference>
<evidence type="ECO:0000256" key="7">
    <source>
        <dbReference type="ARBA" id="ARBA00048045"/>
    </source>
</evidence>
<feature type="active site" description="Proton donor" evidence="8">
    <location>
        <position position="68"/>
    </location>
</feature>
<dbReference type="OrthoDB" id="9802676at2"/>
<evidence type="ECO:0000256" key="1">
    <source>
        <dbReference type="ARBA" id="ARBA00010669"/>
    </source>
</evidence>
<comment type="function">
    <text evidence="8">Catalyzes the deamination of adenosine to inosine at the wobble position 34 of tRNA(Arg2).</text>
</comment>
<dbReference type="PANTHER" id="PTHR11079:SF202">
    <property type="entry name" value="TRNA-SPECIFIC ADENOSINE DEAMINASE"/>
    <property type="match status" value="1"/>
</dbReference>
<evidence type="ECO:0000256" key="6">
    <source>
        <dbReference type="ARBA" id="ARBA00022833"/>
    </source>
</evidence>
<name>A0A1B8Q8K9_9GAMM</name>
<feature type="binding site" evidence="8">
    <location>
        <position position="66"/>
    </location>
    <ligand>
        <name>Zn(2+)</name>
        <dbReference type="ChEBI" id="CHEBI:29105"/>
        <note>catalytic</note>
    </ligand>
</feature>
<dbReference type="InterPro" id="IPR002125">
    <property type="entry name" value="CMP_dCMP_dom"/>
</dbReference>
<dbReference type="Pfam" id="PF00383">
    <property type="entry name" value="dCMP_cyt_deam_1"/>
    <property type="match status" value="1"/>
</dbReference>
<dbReference type="EC" id="3.5.4.33" evidence="8"/>
<dbReference type="PROSITE" id="PS00903">
    <property type="entry name" value="CYT_DCMP_DEAMINASES_1"/>
    <property type="match status" value="1"/>
</dbReference>
<dbReference type="Proteomes" id="UP000092508">
    <property type="component" value="Unassembled WGS sequence"/>
</dbReference>
<feature type="binding site" evidence="8">
    <location>
        <position position="97"/>
    </location>
    <ligand>
        <name>Zn(2+)</name>
        <dbReference type="ChEBI" id="CHEBI:29105"/>
        <note>catalytic</note>
    </ligand>
</feature>
<dbReference type="AlphaFoldDB" id="A0A1B8Q8K9"/>
<accession>A0A1B8Q8K9</accession>
<dbReference type="SUPFAM" id="SSF53927">
    <property type="entry name" value="Cytidine deaminase-like"/>
    <property type="match status" value="1"/>
</dbReference>
<proteinExistence type="inferred from homology"/>
<dbReference type="EMBL" id="LZMZ01000053">
    <property type="protein sequence ID" value="OBX73071.1"/>
    <property type="molecule type" value="Genomic_DNA"/>
</dbReference>
<dbReference type="PANTHER" id="PTHR11079">
    <property type="entry name" value="CYTOSINE DEAMINASE FAMILY MEMBER"/>
    <property type="match status" value="1"/>
</dbReference>
<comment type="caution">
    <text evidence="10">The sequence shown here is derived from an EMBL/GenBank/DDBJ whole genome shotgun (WGS) entry which is preliminary data.</text>
</comment>
<dbReference type="STRING" id="34059.A9308_01080"/>
<evidence type="ECO:0000256" key="4">
    <source>
        <dbReference type="ARBA" id="ARBA00022723"/>
    </source>
</evidence>
<sequence>MICNDARLEPPAFSDLDSSFMTIALACAAYGGSLGEVPVGAVLVHDQRILATGFNQPILRHDATAHAEVVAVRQACARLKNYRLPPDCTLYVTLEPCTMCLGALIHARVARLVFAATEPKAGVIVSQQNFCQQTFYNHHLQVEQGLLAEQSRILLQDFFRKRRAAKKQAKIARV</sequence>
<dbReference type="GO" id="GO:0002100">
    <property type="term" value="P:tRNA wobble adenosine to inosine editing"/>
    <property type="evidence" value="ECO:0007669"/>
    <property type="project" value="UniProtKB-UniRule"/>
</dbReference>
<evidence type="ECO:0000313" key="11">
    <source>
        <dbReference type="Proteomes" id="UP000092508"/>
    </source>
</evidence>
<dbReference type="HAMAP" id="MF_00972">
    <property type="entry name" value="tRNA_aden_deaminase"/>
    <property type="match status" value="1"/>
</dbReference>
<dbReference type="InterPro" id="IPR016192">
    <property type="entry name" value="APOBEC/CMP_deaminase_Zn-bd"/>
</dbReference>
<evidence type="ECO:0000256" key="8">
    <source>
        <dbReference type="HAMAP-Rule" id="MF_00972"/>
    </source>
</evidence>
<comment type="cofactor">
    <cofactor evidence="8">
        <name>Zn(2+)</name>
        <dbReference type="ChEBI" id="CHEBI:29105"/>
    </cofactor>
    <text evidence="8">Binds 1 zinc ion per subunit.</text>
</comment>
<dbReference type="Gene3D" id="3.40.140.10">
    <property type="entry name" value="Cytidine Deaminase, domain 2"/>
    <property type="match status" value="1"/>
</dbReference>
<dbReference type="GO" id="GO:0052717">
    <property type="term" value="F:tRNA-specific adenosine-34 deaminase activity"/>
    <property type="evidence" value="ECO:0007669"/>
    <property type="project" value="UniProtKB-UniRule"/>
</dbReference>
<evidence type="ECO:0000259" key="9">
    <source>
        <dbReference type="PROSITE" id="PS51747"/>
    </source>
</evidence>
<dbReference type="GO" id="GO:0008270">
    <property type="term" value="F:zinc ion binding"/>
    <property type="evidence" value="ECO:0007669"/>
    <property type="project" value="UniProtKB-UniRule"/>
</dbReference>
<evidence type="ECO:0000256" key="3">
    <source>
        <dbReference type="ARBA" id="ARBA00022694"/>
    </source>
</evidence>
<comment type="subunit">
    <text evidence="2 8">Homodimer.</text>
</comment>
<dbReference type="InterPro" id="IPR016193">
    <property type="entry name" value="Cytidine_deaminase-like"/>
</dbReference>
<dbReference type="NCBIfam" id="NF008113">
    <property type="entry name" value="PRK10860.1"/>
    <property type="match status" value="1"/>
</dbReference>
<dbReference type="PROSITE" id="PS51747">
    <property type="entry name" value="CYT_DCMP_DEAMINASES_2"/>
    <property type="match status" value="1"/>
</dbReference>
<gene>
    <name evidence="8" type="primary">tadA</name>
    <name evidence="10" type="ORF">A9308_01080</name>
</gene>
<dbReference type="InterPro" id="IPR028883">
    <property type="entry name" value="tRNA_aden_deaminase"/>
</dbReference>
<reference evidence="10 11" key="1">
    <citation type="submission" date="2016-06" db="EMBL/GenBank/DDBJ databases">
        <title>Draft genome of Moraxella atlantae CCUG 66109.</title>
        <authorList>
            <person name="Salva-Serra F."/>
            <person name="Engstrom-Jakobsson H."/>
            <person name="Thorell K."/>
            <person name="Gonzales-Siles L."/>
            <person name="Karlsson R."/>
            <person name="Boulund F."/>
            <person name="Engstrand L."/>
            <person name="Kristiansson E."/>
            <person name="Moore E."/>
        </authorList>
    </citation>
    <scope>NUCLEOTIDE SEQUENCE [LARGE SCALE GENOMIC DNA]</scope>
    <source>
        <strain evidence="10 11">CCUG 66109</strain>
    </source>
</reference>
<keyword evidence="4 8" id="KW-0479">Metal-binding</keyword>
<keyword evidence="6 8" id="KW-0862">Zinc</keyword>
<evidence type="ECO:0000256" key="5">
    <source>
        <dbReference type="ARBA" id="ARBA00022801"/>
    </source>
</evidence>
<organism evidence="10 11">
    <name type="scientific">Faucicola atlantae</name>
    <dbReference type="NCBI Taxonomy" id="34059"/>
    <lineage>
        <taxon>Bacteria</taxon>
        <taxon>Pseudomonadati</taxon>
        <taxon>Pseudomonadota</taxon>
        <taxon>Gammaproteobacteria</taxon>
        <taxon>Moraxellales</taxon>
        <taxon>Moraxellaceae</taxon>
        <taxon>Faucicola</taxon>
    </lineage>
</organism>